<evidence type="ECO:0000259" key="4">
    <source>
        <dbReference type="SMART" id="SM00062"/>
    </source>
</evidence>
<gene>
    <name evidence="5" type="ORF">DCCM_4288</name>
</gene>
<dbReference type="Gene3D" id="3.40.190.10">
    <property type="entry name" value="Periplasmic binding protein-like II"/>
    <property type="match status" value="2"/>
</dbReference>
<dbReference type="Proteomes" id="UP000239549">
    <property type="component" value="Unassembled WGS sequence"/>
</dbReference>
<dbReference type="GO" id="GO:0042597">
    <property type="term" value="C:periplasmic space"/>
    <property type="evidence" value="ECO:0007669"/>
    <property type="project" value="UniProtKB-SubCell"/>
</dbReference>
<keyword evidence="3" id="KW-0732">Signal</keyword>
<dbReference type="SUPFAM" id="SSF53850">
    <property type="entry name" value="Periplasmic binding protein-like II"/>
    <property type="match status" value="1"/>
</dbReference>
<comment type="similarity">
    <text evidence="2">Belongs to the bacterial solute-binding protein SsuA/TauA family.</text>
</comment>
<evidence type="ECO:0000313" key="5">
    <source>
        <dbReference type="EMBL" id="GBF35165.1"/>
    </source>
</evidence>
<feature type="domain" description="Solute-binding protein family 3/N-terminal" evidence="4">
    <location>
        <begin position="37"/>
        <end position="269"/>
    </location>
</feature>
<dbReference type="PROSITE" id="PS51257">
    <property type="entry name" value="PROKAR_LIPOPROTEIN"/>
    <property type="match status" value="1"/>
</dbReference>
<evidence type="ECO:0000256" key="3">
    <source>
        <dbReference type="ARBA" id="ARBA00022729"/>
    </source>
</evidence>
<dbReference type="AlphaFoldDB" id="A0A2L2XG29"/>
<evidence type="ECO:0000256" key="1">
    <source>
        <dbReference type="ARBA" id="ARBA00004418"/>
    </source>
</evidence>
<proteinExistence type="inferred from homology"/>
<dbReference type="EMBL" id="BFAV01000157">
    <property type="protein sequence ID" value="GBF35165.1"/>
    <property type="molecule type" value="Genomic_DNA"/>
</dbReference>
<sequence length="329" mass="36357">MQRRALKGLIVLLVFIFIAALLTGCGKPETRGTSPQKVKIGYSRLIISLPVFVAEERGIFRENGLDVELEGFDTAQPLMDALLAGQLDVAGYTAFPITFNGQVRSKKQLYYLTALVEDDKHPISMLMVKKDSPVSGINDLRGRRIGILPTVAYKAWLNMILQENGISPDEVVIQTLAPALTASSLDSGAVDAVFSNDPAVTTTLQKGIGRLLYQGAIVPKYLWSPLPFGSFNVSKEFADKDPDMVERIAKSLDEAIEFIDANPREAKKMMAGFVSDTEKPFVENYSDPRYLKTGEVSPGELSRLVEAYQKQNIIKGNLDLTNMLYKYPQ</sequence>
<protein>
    <submittedName>
        <fullName evidence="5">ABC transporter substrate-binding protein</fullName>
    </submittedName>
</protein>
<organism evidence="5 6">
    <name type="scientific">Desulfocucumis palustris</name>
    <dbReference type="NCBI Taxonomy" id="1898651"/>
    <lineage>
        <taxon>Bacteria</taxon>
        <taxon>Bacillati</taxon>
        <taxon>Bacillota</taxon>
        <taxon>Clostridia</taxon>
        <taxon>Eubacteriales</taxon>
        <taxon>Desulfocucumaceae</taxon>
        <taxon>Desulfocucumis</taxon>
    </lineage>
</organism>
<reference evidence="6" key="1">
    <citation type="submission" date="2018-02" db="EMBL/GenBank/DDBJ databases">
        <title>Genome sequence of Desulfocucumis palustris strain NAW-5.</title>
        <authorList>
            <person name="Watanabe M."/>
            <person name="Kojima H."/>
            <person name="Fukui M."/>
        </authorList>
    </citation>
    <scope>NUCLEOTIDE SEQUENCE [LARGE SCALE GENOMIC DNA]</scope>
    <source>
        <strain evidence="6">NAW-5</strain>
    </source>
</reference>
<evidence type="ECO:0000313" key="6">
    <source>
        <dbReference type="Proteomes" id="UP000239549"/>
    </source>
</evidence>
<keyword evidence="6" id="KW-1185">Reference proteome</keyword>
<evidence type="ECO:0000256" key="2">
    <source>
        <dbReference type="ARBA" id="ARBA00010742"/>
    </source>
</evidence>
<dbReference type="InterPro" id="IPR001638">
    <property type="entry name" value="Solute-binding_3/MltF_N"/>
</dbReference>
<comment type="caution">
    <text evidence="5">The sequence shown here is derived from an EMBL/GenBank/DDBJ whole genome shotgun (WGS) entry which is preliminary data.</text>
</comment>
<dbReference type="PANTHER" id="PTHR30024:SF47">
    <property type="entry name" value="TAURINE-BINDING PERIPLASMIC PROTEIN"/>
    <property type="match status" value="1"/>
</dbReference>
<comment type="subcellular location">
    <subcellularLocation>
        <location evidence="1">Periplasm</location>
    </subcellularLocation>
</comment>
<dbReference type="SMART" id="SM00062">
    <property type="entry name" value="PBPb"/>
    <property type="match status" value="1"/>
</dbReference>
<dbReference type="CDD" id="cd01008">
    <property type="entry name" value="PBP2_NrtA_SsuA_CpmA_like"/>
    <property type="match status" value="1"/>
</dbReference>
<dbReference type="RefSeq" id="WP_104373271.1">
    <property type="nucleotide sequence ID" value="NZ_BFAV01000157.1"/>
</dbReference>
<dbReference type="OrthoDB" id="9814375at2"/>
<accession>A0A2L2XG29</accession>
<dbReference type="PANTHER" id="PTHR30024">
    <property type="entry name" value="ALIPHATIC SULFONATES-BINDING PROTEIN-RELATED"/>
    <property type="match status" value="1"/>
</dbReference>
<name>A0A2L2XG29_9FIRM</name>
<dbReference type="Pfam" id="PF13379">
    <property type="entry name" value="NMT1_2"/>
    <property type="match status" value="1"/>
</dbReference>